<reference evidence="1 2" key="1">
    <citation type="journal article" date="2019" name="Int. J. Syst. Evol. Microbiol.">
        <title>The Global Catalogue of Microorganisms (GCM) 10K type strain sequencing project: providing services to taxonomists for standard genome sequencing and annotation.</title>
        <authorList>
            <consortium name="The Broad Institute Genomics Platform"/>
            <consortium name="The Broad Institute Genome Sequencing Center for Infectious Disease"/>
            <person name="Wu L."/>
            <person name="Ma J."/>
        </authorList>
    </citation>
    <scope>NUCLEOTIDE SEQUENCE [LARGE SCALE GENOMIC DNA]</scope>
    <source>
        <strain evidence="1 2">JCM 13022</strain>
    </source>
</reference>
<protein>
    <submittedName>
        <fullName evidence="1">Nitroreductase family deazaflavin-dependent oxidoreductase</fullName>
    </submittedName>
</protein>
<dbReference type="InterPro" id="IPR012349">
    <property type="entry name" value="Split_barrel_FMN-bd"/>
</dbReference>
<keyword evidence="2" id="KW-1185">Reference proteome</keyword>
<dbReference type="Proteomes" id="UP001500467">
    <property type="component" value="Unassembled WGS sequence"/>
</dbReference>
<accession>A0ABN1VC75</accession>
<sequence>MPFVERITDAGPPSGRQRTLARAPIVLYRWGLGALLGRRFLYLVHTGRRSGLKREVVLEVVTSDTGSTTACSGFGTKAAWYRNVLENPSVTIQSGRLRTAATAVPLDVETGVELMSEYAGKHPKIAARLARVMGYRVDGSDDDFRALGREVRFVRFDHGG</sequence>
<organism evidence="1 2">
    <name type="scientific">Prauserella alba</name>
    <dbReference type="NCBI Taxonomy" id="176898"/>
    <lineage>
        <taxon>Bacteria</taxon>
        <taxon>Bacillati</taxon>
        <taxon>Actinomycetota</taxon>
        <taxon>Actinomycetes</taxon>
        <taxon>Pseudonocardiales</taxon>
        <taxon>Pseudonocardiaceae</taxon>
        <taxon>Prauserella</taxon>
    </lineage>
</organism>
<dbReference type="NCBIfam" id="TIGR00026">
    <property type="entry name" value="hi_GC_TIGR00026"/>
    <property type="match status" value="1"/>
</dbReference>
<dbReference type="Pfam" id="PF04075">
    <property type="entry name" value="F420H2_quin_red"/>
    <property type="match status" value="1"/>
</dbReference>
<gene>
    <name evidence="1" type="ORF">GCM10009675_24680</name>
</gene>
<dbReference type="Gene3D" id="2.30.110.10">
    <property type="entry name" value="Electron Transport, Fmn-binding Protein, Chain A"/>
    <property type="match status" value="1"/>
</dbReference>
<proteinExistence type="predicted"/>
<dbReference type="EMBL" id="BAAALM010000007">
    <property type="protein sequence ID" value="GAA1205063.1"/>
    <property type="molecule type" value="Genomic_DNA"/>
</dbReference>
<dbReference type="InterPro" id="IPR004378">
    <property type="entry name" value="F420H2_quin_Rdtase"/>
</dbReference>
<evidence type="ECO:0000313" key="1">
    <source>
        <dbReference type="EMBL" id="GAA1205063.1"/>
    </source>
</evidence>
<name>A0ABN1VC75_9PSEU</name>
<evidence type="ECO:0000313" key="2">
    <source>
        <dbReference type="Proteomes" id="UP001500467"/>
    </source>
</evidence>
<comment type="caution">
    <text evidence="1">The sequence shown here is derived from an EMBL/GenBank/DDBJ whole genome shotgun (WGS) entry which is preliminary data.</text>
</comment>